<dbReference type="Proteomes" id="UP000628079">
    <property type="component" value="Unassembled WGS sequence"/>
</dbReference>
<evidence type="ECO:0000313" key="2">
    <source>
        <dbReference type="EMBL" id="GGB88478.1"/>
    </source>
</evidence>
<organism evidence="2 3">
    <name type="scientific">Knoellia flava</name>
    <dbReference type="NCBI Taxonomy" id="913969"/>
    <lineage>
        <taxon>Bacteria</taxon>
        <taxon>Bacillati</taxon>
        <taxon>Actinomycetota</taxon>
        <taxon>Actinomycetes</taxon>
        <taxon>Micrococcales</taxon>
        <taxon>Intrasporangiaceae</taxon>
        <taxon>Knoellia</taxon>
    </lineage>
</organism>
<accession>A0A8H9KTQ5</accession>
<reference evidence="2" key="1">
    <citation type="journal article" date="2014" name="Int. J. Syst. Evol. Microbiol.">
        <title>Complete genome sequence of Corynebacterium casei LMG S-19264T (=DSM 44701T), isolated from a smear-ripened cheese.</title>
        <authorList>
            <consortium name="US DOE Joint Genome Institute (JGI-PGF)"/>
            <person name="Walter F."/>
            <person name="Albersmeier A."/>
            <person name="Kalinowski J."/>
            <person name="Ruckert C."/>
        </authorList>
    </citation>
    <scope>NUCLEOTIDE SEQUENCE</scope>
    <source>
        <strain evidence="2">CGMCC 1.10749</strain>
    </source>
</reference>
<dbReference type="RefSeq" id="WP_084100387.1">
    <property type="nucleotide sequence ID" value="NZ_BMEA01000004.1"/>
</dbReference>
<feature type="domain" description="GmrSD restriction endonucleases N-terminal" evidence="1">
    <location>
        <begin position="26"/>
        <end position="169"/>
    </location>
</feature>
<dbReference type="Pfam" id="PF03235">
    <property type="entry name" value="GmrSD_N"/>
    <property type="match status" value="1"/>
</dbReference>
<dbReference type="EMBL" id="BMEA01000004">
    <property type="protein sequence ID" value="GGB88478.1"/>
    <property type="molecule type" value="Genomic_DNA"/>
</dbReference>
<dbReference type="AlphaFoldDB" id="A0A8H9KTQ5"/>
<reference evidence="2" key="2">
    <citation type="submission" date="2020-09" db="EMBL/GenBank/DDBJ databases">
        <authorList>
            <person name="Sun Q."/>
            <person name="Zhou Y."/>
        </authorList>
    </citation>
    <scope>NUCLEOTIDE SEQUENCE</scope>
    <source>
        <strain evidence="2">CGMCC 1.10749</strain>
    </source>
</reference>
<evidence type="ECO:0000313" key="3">
    <source>
        <dbReference type="Proteomes" id="UP000628079"/>
    </source>
</evidence>
<dbReference type="PANTHER" id="PTHR39639:SF1">
    <property type="entry name" value="DUF262 DOMAIN-CONTAINING PROTEIN"/>
    <property type="match status" value="1"/>
</dbReference>
<proteinExistence type="predicted"/>
<name>A0A8H9KTQ5_9MICO</name>
<comment type="caution">
    <text evidence="2">The sequence shown here is derived from an EMBL/GenBank/DDBJ whole genome shotgun (WGS) entry which is preliminary data.</text>
</comment>
<sequence>MSAFTLSVMRNSNVAYLHRMREQIQLDPPYQRQGAVWSVEKKRLLIDSLLNGFDIPKIYLHEHATPIEVDGRRVRFSLIDGRQRLEAIWGFLDGEFALADDFTLLEDGAAGAAGKTFNELEQSDDLIAAFLTSINLDVCVIRTDDIELIEEMFSRLNEAVPLNAAEKRNGRGGVLRPIVRELVTHPFFTDKVPFDNTRYRHFDLALKFMLWAEAGRPVDAKKRQLDEFWDDNKSAASEMSGVQTRVASALDVMAPVFEDNDRLLANVGMISVYFLAFDRRLRHGQPIPQRHALLQFNIVRSLESFEREESLSPTMKDYLEFDSLAQRMTDGYALEFRLEVLDRYLNAHA</sequence>
<dbReference type="PANTHER" id="PTHR39639">
    <property type="entry name" value="CHROMOSOME 16, WHOLE GENOME SHOTGUN SEQUENCE"/>
    <property type="match status" value="1"/>
</dbReference>
<gene>
    <name evidence="2" type="ORF">GCM10011314_30360</name>
</gene>
<protein>
    <recommendedName>
        <fullName evidence="1">GmrSD restriction endonucleases N-terminal domain-containing protein</fullName>
    </recommendedName>
</protein>
<dbReference type="InterPro" id="IPR004919">
    <property type="entry name" value="GmrSD_N"/>
</dbReference>
<evidence type="ECO:0000259" key="1">
    <source>
        <dbReference type="Pfam" id="PF03235"/>
    </source>
</evidence>